<proteinExistence type="predicted"/>
<sequence>MRDALAASPPPTRPPSSPPDKPTDEREVHSRLLRLALAVEESRAYWEHVDPSVSRSARALVSFEQRWFGGKSLERTRDLIADFIARYDAFPQALTVLRRWRGMDLATRQVICHWHLQVADPLYRRFTARFLLDRRSLSEPRVDRDSALRWVRAEFPGRWSESTCVQFASKLLSAASEAGLISAKKDPRSLLWPKVPDLALAYFMYFLREIRFEGTLTDNPYLASVGLEGGFLDQRLKNLPGITFHRMAQLTDFEWAAPDLVSWAEVTL</sequence>
<name>A0ABT6P3K1_9BACT</name>
<evidence type="ECO:0000313" key="3">
    <source>
        <dbReference type="Proteomes" id="UP001160301"/>
    </source>
</evidence>
<dbReference type="EMBL" id="JARZHI010000049">
    <property type="protein sequence ID" value="MDI1434927.1"/>
    <property type="molecule type" value="Genomic_DNA"/>
</dbReference>
<evidence type="ECO:0000313" key="2">
    <source>
        <dbReference type="EMBL" id="MDI1434927.1"/>
    </source>
</evidence>
<reference evidence="2 3" key="1">
    <citation type="submission" date="2023-04" db="EMBL/GenBank/DDBJ databases">
        <title>The genome sequence of Polyangium sorediatum DSM14670.</title>
        <authorList>
            <person name="Zhang X."/>
        </authorList>
    </citation>
    <scope>NUCLEOTIDE SEQUENCE [LARGE SCALE GENOMIC DNA]</scope>
    <source>
        <strain evidence="2 3">DSM 14670</strain>
    </source>
</reference>
<dbReference type="InterPro" id="IPR023137">
    <property type="entry name" value="BrxA_sf"/>
</dbReference>
<organism evidence="2 3">
    <name type="scientific">Polyangium sorediatum</name>
    <dbReference type="NCBI Taxonomy" id="889274"/>
    <lineage>
        <taxon>Bacteria</taxon>
        <taxon>Pseudomonadati</taxon>
        <taxon>Myxococcota</taxon>
        <taxon>Polyangia</taxon>
        <taxon>Polyangiales</taxon>
        <taxon>Polyangiaceae</taxon>
        <taxon>Polyangium</taxon>
    </lineage>
</organism>
<gene>
    <name evidence="2" type="ORF">QHF89_35825</name>
</gene>
<feature type="compositionally biased region" description="Pro residues" evidence="1">
    <location>
        <begin position="8"/>
        <end position="20"/>
    </location>
</feature>
<comment type="caution">
    <text evidence="2">The sequence shown here is derived from an EMBL/GenBank/DDBJ whole genome shotgun (WGS) entry which is preliminary data.</text>
</comment>
<evidence type="ECO:0000256" key="1">
    <source>
        <dbReference type="SAM" id="MobiDB-lite"/>
    </source>
</evidence>
<protein>
    <submittedName>
        <fullName evidence="2">DUF1819 family protein</fullName>
    </submittedName>
</protein>
<feature type="region of interest" description="Disordered" evidence="1">
    <location>
        <begin position="1"/>
        <end position="25"/>
    </location>
</feature>
<dbReference type="Proteomes" id="UP001160301">
    <property type="component" value="Unassembled WGS sequence"/>
</dbReference>
<accession>A0ABT6P3K1</accession>
<keyword evidence="3" id="KW-1185">Reference proteome</keyword>
<dbReference type="Gene3D" id="1.10.3540.10">
    <property type="entry name" value="uncharacterized protein from magnetospirillum magneticum domain"/>
    <property type="match status" value="1"/>
</dbReference>